<dbReference type="Proteomes" id="UP000007842">
    <property type="component" value="Chromosome"/>
</dbReference>
<evidence type="ECO:0000313" key="2">
    <source>
        <dbReference type="Proteomes" id="UP000007842"/>
    </source>
</evidence>
<proteinExistence type="predicted"/>
<dbReference type="KEGG" id="scy:SCATT_43060"/>
<dbReference type="HOGENOM" id="CLU_1676820_0_0_11"/>
<dbReference type="PATRIC" id="fig|1003195.29.peg.4301"/>
<protein>
    <recommendedName>
        <fullName evidence="3">Knr4/Smi1-like domain-containing protein</fullName>
    </recommendedName>
</protein>
<dbReference type="STRING" id="1003195.SCATT_43060"/>
<organism evidence="1 2">
    <name type="scientific">Streptantibioticus cattleyicolor (strain ATCC 35852 / DSM 46488 / JCM 4925 / NBRC 14057 / NRRL 8057)</name>
    <name type="common">Streptomyces cattleya</name>
    <dbReference type="NCBI Taxonomy" id="1003195"/>
    <lineage>
        <taxon>Bacteria</taxon>
        <taxon>Bacillati</taxon>
        <taxon>Actinomycetota</taxon>
        <taxon>Actinomycetes</taxon>
        <taxon>Kitasatosporales</taxon>
        <taxon>Streptomycetaceae</taxon>
        <taxon>Streptantibioticus</taxon>
    </lineage>
</organism>
<reference evidence="2" key="1">
    <citation type="submission" date="2011-12" db="EMBL/GenBank/DDBJ databases">
        <title>Complete genome sequence of Streptomyces cattleya strain DSM 46488.</title>
        <authorList>
            <person name="Ou H.-Y."/>
            <person name="Li P."/>
            <person name="Zhao C."/>
            <person name="O'Hagan D."/>
            <person name="Deng Z."/>
        </authorList>
    </citation>
    <scope>NUCLEOTIDE SEQUENCE [LARGE SCALE GENOMIC DNA]</scope>
    <source>
        <strain evidence="2">ATCC 35852 / DSM 46488 / JCM 4925 / NBRC 14057 / NRRL 8057</strain>
    </source>
</reference>
<sequence length="157" mass="17556">MGDRGSPPGHAVAAGLQGADRHVRWWPVRLPHLTPGARPAERTLRPAGRQRRARDQLEGLWSVGLEKPEELREHGSRVIAWATTDNGGNLYWLVRPGQDPVDWTVMVNEGRGPFWEHFRMTCTEFLVSVLSGDVESEILDYVLPSAEHTFLPSGVSE</sequence>
<accession>G8WSX1</accession>
<gene>
    <name evidence="1" type="ordered locus">SCATT_43060</name>
</gene>
<evidence type="ECO:0000313" key="1">
    <source>
        <dbReference type="EMBL" id="AEW96677.1"/>
    </source>
</evidence>
<dbReference type="EMBL" id="CP003219">
    <property type="protein sequence ID" value="AEW96677.1"/>
    <property type="molecule type" value="Genomic_DNA"/>
</dbReference>
<dbReference type="AlphaFoldDB" id="G8WSX1"/>
<evidence type="ECO:0008006" key="3">
    <source>
        <dbReference type="Google" id="ProtNLM"/>
    </source>
</evidence>
<keyword evidence="2" id="KW-1185">Reference proteome</keyword>
<name>G8WSX1_STREN</name>